<reference evidence="2 3" key="1">
    <citation type="submission" date="2016-11" db="EMBL/GenBank/DDBJ databases">
        <title>Draft Genome Sequences of Nine Cyanobacterial Strains from Diverse Habitats.</title>
        <authorList>
            <person name="Zhu T."/>
            <person name="Hou S."/>
            <person name="Lu X."/>
            <person name="Hess W.R."/>
        </authorList>
    </citation>
    <scope>NUCLEOTIDE SEQUENCE [LARGE SCALE GENOMIC DNA]</scope>
    <source>
        <strain evidence="2 3">NIES-30</strain>
    </source>
</reference>
<dbReference type="AlphaFoldDB" id="A0A1U7J3P6"/>
<accession>A0A1U7J3P6</accession>
<feature type="transmembrane region" description="Helical" evidence="1">
    <location>
        <begin position="39"/>
        <end position="58"/>
    </location>
</feature>
<sequence length="91" mass="10368">MLCYIVPGHDGPTFSANLKGEFPMNPQSDFTLERRKVDILHLFFFLIGAPHIYGVLRFTERQRQARPPLLQYLAVGMLAMAIASAAEMWLM</sequence>
<feature type="transmembrane region" description="Helical" evidence="1">
    <location>
        <begin position="70"/>
        <end position="90"/>
    </location>
</feature>
<organism evidence="2 3">
    <name type="scientific">Phormidium tenue NIES-30</name>
    <dbReference type="NCBI Taxonomy" id="549789"/>
    <lineage>
        <taxon>Bacteria</taxon>
        <taxon>Bacillati</taxon>
        <taxon>Cyanobacteriota</taxon>
        <taxon>Cyanophyceae</taxon>
        <taxon>Oscillatoriophycideae</taxon>
        <taxon>Oscillatoriales</taxon>
        <taxon>Oscillatoriaceae</taxon>
        <taxon>Phormidium</taxon>
    </lineage>
</organism>
<protein>
    <submittedName>
        <fullName evidence="2">Uncharacterized protein</fullName>
    </submittedName>
</protein>
<keyword evidence="1" id="KW-0812">Transmembrane</keyword>
<keyword evidence="3" id="KW-1185">Reference proteome</keyword>
<proteinExistence type="predicted"/>
<dbReference type="Proteomes" id="UP000185557">
    <property type="component" value="Unassembled WGS sequence"/>
</dbReference>
<gene>
    <name evidence="2" type="ORF">NIES30_15545</name>
</gene>
<evidence type="ECO:0000313" key="2">
    <source>
        <dbReference type="EMBL" id="OKH46908.1"/>
    </source>
</evidence>
<comment type="caution">
    <text evidence="2">The sequence shown here is derived from an EMBL/GenBank/DDBJ whole genome shotgun (WGS) entry which is preliminary data.</text>
</comment>
<dbReference type="EMBL" id="MRCG01000011">
    <property type="protein sequence ID" value="OKH46908.1"/>
    <property type="molecule type" value="Genomic_DNA"/>
</dbReference>
<name>A0A1U7J3P6_9CYAN</name>
<evidence type="ECO:0000313" key="3">
    <source>
        <dbReference type="Proteomes" id="UP000185557"/>
    </source>
</evidence>
<keyword evidence="1" id="KW-1133">Transmembrane helix</keyword>
<keyword evidence="1" id="KW-0472">Membrane</keyword>
<evidence type="ECO:0000256" key="1">
    <source>
        <dbReference type="SAM" id="Phobius"/>
    </source>
</evidence>